<reference evidence="4 5" key="1">
    <citation type="submission" date="2024-10" db="EMBL/GenBank/DDBJ databases">
        <title>The Natural Products Discovery Center: Release of the First 8490 Sequenced Strains for Exploring Actinobacteria Biosynthetic Diversity.</title>
        <authorList>
            <person name="Kalkreuter E."/>
            <person name="Kautsar S.A."/>
            <person name="Yang D."/>
            <person name="Bader C.D."/>
            <person name="Teijaro C.N."/>
            <person name="Fluegel L."/>
            <person name="Davis C.M."/>
            <person name="Simpson J.R."/>
            <person name="Lauterbach L."/>
            <person name="Steele A.D."/>
            <person name="Gui C."/>
            <person name="Meng S."/>
            <person name="Li G."/>
            <person name="Viehrig K."/>
            <person name="Ye F."/>
            <person name="Su P."/>
            <person name="Kiefer A.F."/>
            <person name="Nichols A."/>
            <person name="Cepeda A.J."/>
            <person name="Yan W."/>
            <person name="Fan B."/>
            <person name="Jiang Y."/>
            <person name="Adhikari A."/>
            <person name="Zheng C.-J."/>
            <person name="Schuster L."/>
            <person name="Cowan T.M."/>
            <person name="Smanski M.J."/>
            <person name="Chevrette M.G."/>
            <person name="De Carvalho L.P.S."/>
            <person name="Shen B."/>
        </authorList>
    </citation>
    <scope>NUCLEOTIDE SEQUENCE [LARGE SCALE GENOMIC DNA]</scope>
    <source>
        <strain evidence="4 5">NPDC019481</strain>
    </source>
</reference>
<evidence type="ECO:0000313" key="5">
    <source>
        <dbReference type="Proteomes" id="UP001611580"/>
    </source>
</evidence>
<dbReference type="Proteomes" id="UP001611580">
    <property type="component" value="Unassembled WGS sequence"/>
</dbReference>
<keyword evidence="3" id="KW-1133">Transmembrane helix</keyword>
<evidence type="ECO:0000256" key="2">
    <source>
        <dbReference type="SAM" id="MobiDB-lite"/>
    </source>
</evidence>
<feature type="region of interest" description="Disordered" evidence="2">
    <location>
        <begin position="1"/>
        <end position="112"/>
    </location>
</feature>
<evidence type="ECO:0000256" key="1">
    <source>
        <dbReference type="SAM" id="Coils"/>
    </source>
</evidence>
<sequence>MSSDSDAPRDEGGEKTERMDRLRALLNKPIKIPESASTGTEDADYAAAVAAAATPQGASTTMTPEAKTPKGTKAPVETPPAVKAAAEALDRLTEQEKDAVVEGSGSGRSKSRRTWADAYLAKPDKPLTPEEVRADLMVSLKEQGAELRELVAKRGIAQEKAQATALDEVRAEVRERLDEQAAAQTAATAQAATSAQEEASRLQGHVDELTATNSTLRTDLDAARAAADSATSAAKEAAAAASAAQQVADAATKKAATATTLAFVGIALAVVAAVLGFVV</sequence>
<keyword evidence="1" id="KW-0175">Coiled coil</keyword>
<name>A0ABW7XIW7_9MICO</name>
<gene>
    <name evidence="4" type="ORF">ACH47X_11185</name>
</gene>
<feature type="compositionally biased region" description="Basic and acidic residues" evidence="2">
    <location>
        <begin position="1"/>
        <end position="23"/>
    </location>
</feature>
<dbReference type="EMBL" id="JBIRYI010000006">
    <property type="protein sequence ID" value="MFI2487466.1"/>
    <property type="molecule type" value="Genomic_DNA"/>
</dbReference>
<keyword evidence="3" id="KW-0812">Transmembrane</keyword>
<evidence type="ECO:0000313" key="4">
    <source>
        <dbReference type="EMBL" id="MFI2487466.1"/>
    </source>
</evidence>
<evidence type="ECO:0000256" key="3">
    <source>
        <dbReference type="SAM" id="Phobius"/>
    </source>
</evidence>
<feature type="transmembrane region" description="Helical" evidence="3">
    <location>
        <begin position="255"/>
        <end position="278"/>
    </location>
</feature>
<feature type="compositionally biased region" description="Basic and acidic residues" evidence="2">
    <location>
        <begin position="88"/>
        <end position="100"/>
    </location>
</feature>
<protein>
    <submittedName>
        <fullName evidence="4">Uncharacterized protein</fullName>
    </submittedName>
</protein>
<proteinExistence type="predicted"/>
<dbReference type="RefSeq" id="WP_397404213.1">
    <property type="nucleotide sequence ID" value="NZ_JBIRYI010000006.1"/>
</dbReference>
<keyword evidence="5" id="KW-1185">Reference proteome</keyword>
<feature type="coiled-coil region" evidence="1">
    <location>
        <begin position="192"/>
        <end position="226"/>
    </location>
</feature>
<comment type="caution">
    <text evidence="4">The sequence shown here is derived from an EMBL/GenBank/DDBJ whole genome shotgun (WGS) entry which is preliminary data.</text>
</comment>
<keyword evidence="3" id="KW-0472">Membrane</keyword>
<accession>A0ABW7XIW7</accession>
<organism evidence="4 5">
    <name type="scientific">Promicromonospora kroppenstedtii</name>
    <dbReference type="NCBI Taxonomy" id="440482"/>
    <lineage>
        <taxon>Bacteria</taxon>
        <taxon>Bacillati</taxon>
        <taxon>Actinomycetota</taxon>
        <taxon>Actinomycetes</taxon>
        <taxon>Micrococcales</taxon>
        <taxon>Promicromonosporaceae</taxon>
        <taxon>Promicromonospora</taxon>
    </lineage>
</organism>